<reference evidence="3" key="2">
    <citation type="submission" date="2022-06" db="UniProtKB">
        <authorList>
            <consortium name="EnsemblMetazoa"/>
        </authorList>
    </citation>
    <scope>IDENTIFICATION</scope>
    <source>
        <strain evidence="3">DF5081</strain>
    </source>
</reference>
<keyword evidence="4" id="KW-1185">Reference proteome</keyword>
<dbReference type="SUPFAM" id="SSF50978">
    <property type="entry name" value="WD40 repeat-like"/>
    <property type="match status" value="1"/>
</dbReference>
<dbReference type="InterPro" id="IPR001680">
    <property type="entry name" value="WD40_rpt"/>
</dbReference>
<dbReference type="GO" id="GO:0090326">
    <property type="term" value="P:positive regulation of locomotion involved in locomotory behavior"/>
    <property type="evidence" value="ECO:0007669"/>
    <property type="project" value="EnsemblMetazoa"/>
</dbReference>
<sequence>MFPQTKGVQNEVFIVSTSDGGEDGFVKMWSRNGMLRSILAQFATPVYCVAWDLTSSNVLYCNTDHCYIKSLKMQLPPLKWKAHDGIILSCDWNPTAGLIVTGGEDCKFKVWDVFGQILFNSSVHDFPITTIAWNIDGSLFAVGSHNILRLCDRSGWSHSLEKLNTGSVMSMSWSPDGTQLAVGTAAGIVFNAHITDKRLTYEEFELIQTKKTVIEVRDVSSEISRETLETKERISRISILYRHLIVVTSSYIYIYSSKNWNTPTMIEYADKTVNIIVQCEKVFLVSDSQTITVFNYEGRKLITINPPGQVMTPLDERKIDLSNDTLVVRNRADHKVLHFFDPTTGKQQGDGNLTHENDILWATFAGLSISYKNMIAMEIAYAALDDDEKVSLISEINDKSDKDVRQAMQMLLTGKVNDADVQLDSHGESFKALMLNIYMFKWKRALELAAKNKQWLEILMGYREKYLKNSNQKETNPEFAKFMSEVEIDWVHIRELILAEKNKGNF</sequence>
<dbReference type="GO" id="GO:0040018">
    <property type="term" value="P:positive regulation of multicellular organism growth"/>
    <property type="evidence" value="ECO:0007669"/>
    <property type="project" value="EnsemblMetazoa"/>
</dbReference>
<evidence type="ECO:0000259" key="2">
    <source>
        <dbReference type="Pfam" id="PF23335"/>
    </source>
</evidence>
<dbReference type="PROSITE" id="PS50082">
    <property type="entry name" value="WD_REPEATS_2"/>
    <property type="match status" value="1"/>
</dbReference>
<feature type="domain" description="IFT80 second beta-propeller" evidence="2">
    <location>
        <begin position="196"/>
        <end position="360"/>
    </location>
</feature>
<dbReference type="InterPro" id="IPR015943">
    <property type="entry name" value="WD40/YVTN_repeat-like_dom_sf"/>
</dbReference>
<dbReference type="SMART" id="SM00320">
    <property type="entry name" value="WD40"/>
    <property type="match status" value="3"/>
</dbReference>
<dbReference type="Gene3D" id="2.130.10.10">
    <property type="entry name" value="YVTN repeat-like/Quinoprotein amine dehydrogenase"/>
    <property type="match status" value="1"/>
</dbReference>
<protein>
    <submittedName>
        <fullName evidence="3">WD_REPEATS_REGION domain-containing protein</fullName>
    </submittedName>
</protein>
<dbReference type="GO" id="GO:0097730">
    <property type="term" value="C:non-motile cilium"/>
    <property type="evidence" value="ECO:0007669"/>
    <property type="project" value="EnsemblMetazoa"/>
</dbReference>
<dbReference type="InterPro" id="IPR036322">
    <property type="entry name" value="WD40_repeat_dom_sf"/>
</dbReference>
<evidence type="ECO:0000256" key="1">
    <source>
        <dbReference type="PROSITE-ProRule" id="PRU00221"/>
    </source>
</evidence>
<proteinExistence type="predicted"/>
<keyword evidence="1" id="KW-0853">WD repeat</keyword>
<feature type="repeat" description="WD" evidence="1">
    <location>
        <begin position="80"/>
        <end position="113"/>
    </location>
</feature>
<evidence type="ECO:0000313" key="3">
    <source>
        <dbReference type="EnsemblMetazoa" id="CJA14719a.1"/>
    </source>
</evidence>
<accession>A0A8R1DXP0</accession>
<dbReference type="GO" id="GO:0060271">
    <property type="term" value="P:cilium assembly"/>
    <property type="evidence" value="ECO:0007669"/>
    <property type="project" value="EnsemblMetazoa"/>
</dbReference>
<dbReference type="PANTHER" id="PTHR24098:SF0">
    <property type="entry name" value="OUTER SEGMENT 5"/>
    <property type="match status" value="1"/>
</dbReference>
<dbReference type="EnsemblMetazoa" id="CJA14719a.1">
    <property type="protein sequence ID" value="CJA14719a.1"/>
    <property type="gene ID" value="WBGene00133923"/>
</dbReference>
<dbReference type="PROSITE" id="PS50294">
    <property type="entry name" value="WD_REPEATS_REGION"/>
    <property type="match status" value="1"/>
</dbReference>
<dbReference type="PANTHER" id="PTHR24098">
    <property type="entry name" value="OUTER SEGMENT 5"/>
    <property type="match status" value="1"/>
</dbReference>
<dbReference type="Pfam" id="PF23335">
    <property type="entry name" value="Beta-prop_IFT80_2nd"/>
    <property type="match status" value="1"/>
</dbReference>
<dbReference type="Pfam" id="PF00400">
    <property type="entry name" value="WD40"/>
    <property type="match status" value="3"/>
</dbReference>
<organism evidence="3 4">
    <name type="scientific">Caenorhabditis japonica</name>
    <dbReference type="NCBI Taxonomy" id="281687"/>
    <lineage>
        <taxon>Eukaryota</taxon>
        <taxon>Metazoa</taxon>
        <taxon>Ecdysozoa</taxon>
        <taxon>Nematoda</taxon>
        <taxon>Chromadorea</taxon>
        <taxon>Rhabditida</taxon>
        <taxon>Rhabditina</taxon>
        <taxon>Rhabditomorpha</taxon>
        <taxon>Rhabditoidea</taxon>
        <taxon>Rhabditidae</taxon>
        <taxon>Peloderinae</taxon>
        <taxon>Caenorhabditis</taxon>
    </lineage>
</organism>
<dbReference type="AlphaFoldDB" id="A0A8R1DXP0"/>
<dbReference type="GO" id="GO:0040024">
    <property type="term" value="P:dauer larval development"/>
    <property type="evidence" value="ECO:0007669"/>
    <property type="project" value="EnsemblMetazoa"/>
</dbReference>
<dbReference type="GO" id="GO:0036064">
    <property type="term" value="C:ciliary basal body"/>
    <property type="evidence" value="ECO:0007669"/>
    <property type="project" value="EnsemblMetazoa"/>
</dbReference>
<evidence type="ECO:0000313" key="4">
    <source>
        <dbReference type="Proteomes" id="UP000005237"/>
    </source>
</evidence>
<dbReference type="InterPro" id="IPR056456">
    <property type="entry name" value="Beta-prop_IFT80_2nd"/>
</dbReference>
<dbReference type="GO" id="GO:0006935">
    <property type="term" value="P:chemotaxis"/>
    <property type="evidence" value="ECO:0007669"/>
    <property type="project" value="EnsemblMetazoa"/>
</dbReference>
<dbReference type="GO" id="GO:0030992">
    <property type="term" value="C:intraciliary transport particle B"/>
    <property type="evidence" value="ECO:0007669"/>
    <property type="project" value="TreeGrafter"/>
</dbReference>
<dbReference type="Proteomes" id="UP000005237">
    <property type="component" value="Unassembled WGS sequence"/>
</dbReference>
<name>A0A8R1DXP0_CAEJA</name>
<reference evidence="4" key="1">
    <citation type="submission" date="2010-08" db="EMBL/GenBank/DDBJ databases">
        <authorList>
            <consortium name="Caenorhabditis japonica Sequencing Consortium"/>
            <person name="Wilson R.K."/>
        </authorList>
    </citation>
    <scope>NUCLEOTIDE SEQUENCE [LARGE SCALE GENOMIC DNA]</scope>
    <source>
        <strain evidence="4">DF5081</strain>
    </source>
</reference>